<proteinExistence type="predicted"/>
<dbReference type="Proteomes" id="UP001177670">
    <property type="component" value="Unassembled WGS sequence"/>
</dbReference>
<comment type="caution">
    <text evidence="2">The sequence shown here is derived from an EMBL/GenBank/DDBJ whole genome shotgun (WGS) entry which is preliminary data.</text>
</comment>
<dbReference type="AlphaFoldDB" id="A0AA40GCC5"/>
<gene>
    <name evidence="2" type="ORF">K0M31_007754</name>
</gene>
<keyword evidence="1" id="KW-0812">Transmembrane</keyword>
<sequence length="89" mass="10324">MFLACLGTVVVLTLTFFMISVPHIPKENYSSFWQRPVALKRFEKTASYYNPAFILCVATYCLNTFIWGAVELTYLAFSEHVFALFRIVR</sequence>
<name>A0AA40GCC5_9HYME</name>
<accession>A0AA40GCC5</accession>
<keyword evidence="3" id="KW-1185">Reference proteome</keyword>
<keyword evidence="1" id="KW-0472">Membrane</keyword>
<protein>
    <submittedName>
        <fullName evidence="2">Uncharacterized protein</fullName>
    </submittedName>
</protein>
<dbReference type="EMBL" id="JAHYIQ010000002">
    <property type="protein sequence ID" value="KAK1134988.1"/>
    <property type="molecule type" value="Genomic_DNA"/>
</dbReference>
<organism evidence="2 3">
    <name type="scientific">Melipona bicolor</name>
    <dbReference type="NCBI Taxonomy" id="60889"/>
    <lineage>
        <taxon>Eukaryota</taxon>
        <taxon>Metazoa</taxon>
        <taxon>Ecdysozoa</taxon>
        <taxon>Arthropoda</taxon>
        <taxon>Hexapoda</taxon>
        <taxon>Insecta</taxon>
        <taxon>Pterygota</taxon>
        <taxon>Neoptera</taxon>
        <taxon>Endopterygota</taxon>
        <taxon>Hymenoptera</taxon>
        <taxon>Apocrita</taxon>
        <taxon>Aculeata</taxon>
        <taxon>Apoidea</taxon>
        <taxon>Anthophila</taxon>
        <taxon>Apidae</taxon>
        <taxon>Melipona</taxon>
    </lineage>
</organism>
<feature type="transmembrane region" description="Helical" evidence="1">
    <location>
        <begin position="6"/>
        <end position="25"/>
    </location>
</feature>
<feature type="transmembrane region" description="Helical" evidence="1">
    <location>
        <begin position="46"/>
        <end position="66"/>
    </location>
</feature>
<keyword evidence="1" id="KW-1133">Transmembrane helix</keyword>
<reference evidence="2" key="1">
    <citation type="submission" date="2021-10" db="EMBL/GenBank/DDBJ databases">
        <title>Melipona bicolor Genome sequencing and assembly.</title>
        <authorList>
            <person name="Araujo N.S."/>
            <person name="Arias M.C."/>
        </authorList>
    </citation>
    <scope>NUCLEOTIDE SEQUENCE</scope>
    <source>
        <strain evidence="2">USP_2M_L1-L4_2017</strain>
        <tissue evidence="2">Whole body</tissue>
    </source>
</reference>
<evidence type="ECO:0000313" key="2">
    <source>
        <dbReference type="EMBL" id="KAK1134988.1"/>
    </source>
</evidence>
<evidence type="ECO:0000313" key="3">
    <source>
        <dbReference type="Proteomes" id="UP001177670"/>
    </source>
</evidence>
<evidence type="ECO:0000256" key="1">
    <source>
        <dbReference type="SAM" id="Phobius"/>
    </source>
</evidence>